<evidence type="ECO:0000313" key="1">
    <source>
        <dbReference type="EMBL" id="VDK30193.1"/>
    </source>
</evidence>
<keyword evidence="2" id="KW-1185">Reference proteome</keyword>
<dbReference type="WBParaSite" id="GPUH_0000149201-mRNA-1">
    <property type="protein sequence ID" value="GPUH_0000149201-mRNA-1"/>
    <property type="gene ID" value="GPUH_0000149201"/>
</dbReference>
<reference evidence="1 2" key="2">
    <citation type="submission" date="2018-11" db="EMBL/GenBank/DDBJ databases">
        <authorList>
            <consortium name="Pathogen Informatics"/>
        </authorList>
    </citation>
    <scope>NUCLEOTIDE SEQUENCE [LARGE SCALE GENOMIC DNA]</scope>
</reference>
<dbReference type="OrthoDB" id="2333384at2759"/>
<proteinExistence type="predicted"/>
<evidence type="ECO:0000313" key="3">
    <source>
        <dbReference type="WBParaSite" id="GPUH_0000149201-mRNA-1"/>
    </source>
</evidence>
<sequence length="192" mass="22288">MKKEQLLRVSCQENVYVGQPFKILVDFDFTHATRITCLTGIFEGRFRTAFANQVEYQQIIAFRIEFDALLRQWYTRQGKITAPAGHHRAESRIVIREHCPGTYFGKNGCIEYVVVVKMRVAGRIGSSELTQMCPVNVVPLVNLAHYMPFRMPVYIEKCFHKKLFCFNKCSVNIQLELRRAAFVRGMQIRESS</sequence>
<name>A0A183CYE8_9BILA</name>
<dbReference type="Proteomes" id="UP000271098">
    <property type="component" value="Unassembled WGS sequence"/>
</dbReference>
<gene>
    <name evidence="1" type="ORF">GPUH_LOCUS1491</name>
</gene>
<dbReference type="SUPFAM" id="SSF81296">
    <property type="entry name" value="E set domains"/>
    <property type="match status" value="1"/>
</dbReference>
<protein>
    <submittedName>
        <fullName evidence="3">Arrestin_N domain-containing protein</fullName>
    </submittedName>
</protein>
<dbReference type="Gene3D" id="2.60.40.640">
    <property type="match status" value="1"/>
</dbReference>
<evidence type="ECO:0000313" key="2">
    <source>
        <dbReference type="Proteomes" id="UP000271098"/>
    </source>
</evidence>
<dbReference type="AlphaFoldDB" id="A0A183CYE8"/>
<reference evidence="3" key="1">
    <citation type="submission" date="2016-06" db="UniProtKB">
        <authorList>
            <consortium name="WormBaseParasite"/>
        </authorList>
    </citation>
    <scope>IDENTIFICATION</scope>
</reference>
<accession>A0A183CYE8</accession>
<dbReference type="InterPro" id="IPR014752">
    <property type="entry name" value="Arrestin-like_C"/>
</dbReference>
<dbReference type="InterPro" id="IPR014756">
    <property type="entry name" value="Ig_E-set"/>
</dbReference>
<dbReference type="EMBL" id="UYRT01001816">
    <property type="protein sequence ID" value="VDK30193.1"/>
    <property type="molecule type" value="Genomic_DNA"/>
</dbReference>
<organism evidence="3">
    <name type="scientific">Gongylonema pulchrum</name>
    <dbReference type="NCBI Taxonomy" id="637853"/>
    <lineage>
        <taxon>Eukaryota</taxon>
        <taxon>Metazoa</taxon>
        <taxon>Ecdysozoa</taxon>
        <taxon>Nematoda</taxon>
        <taxon>Chromadorea</taxon>
        <taxon>Rhabditida</taxon>
        <taxon>Spirurina</taxon>
        <taxon>Spiruromorpha</taxon>
        <taxon>Spiruroidea</taxon>
        <taxon>Gongylonematidae</taxon>
        <taxon>Gongylonema</taxon>
    </lineage>
</organism>